<feature type="transmembrane region" description="Helical" evidence="1">
    <location>
        <begin position="33"/>
        <end position="54"/>
    </location>
</feature>
<feature type="transmembrane region" description="Helical" evidence="1">
    <location>
        <begin position="144"/>
        <end position="167"/>
    </location>
</feature>
<accession>A0A4S8LNV6</accession>
<feature type="transmembrane region" description="Helical" evidence="1">
    <location>
        <begin position="269"/>
        <end position="289"/>
    </location>
</feature>
<proteinExistence type="predicted"/>
<keyword evidence="3" id="KW-1185">Reference proteome</keyword>
<protein>
    <submittedName>
        <fullName evidence="2">Uncharacterized protein</fullName>
    </submittedName>
</protein>
<feature type="transmembrane region" description="Helical" evidence="1">
    <location>
        <begin position="66"/>
        <end position="87"/>
    </location>
</feature>
<sequence length="316" mass="35195">MSSSNPLDSLPPELAQIIRLAITGFIQSQLPSIHIIIVASLWLGVSFCLFMALLYSSTPKSRRKPLFAFSVIAVGFGTVPSILFLKLLVDSFVKALSITETNEIKPYIFALSFFSYFSSICVDSILLFRLMAVFPPSRLSPRKLAMIFGPLLAMKLGRIATVIALVIKFIQKSQTVSNGDLINLYTAASELPEPRAAWVLQLVDNGICSFLFLYKLNQVQSFSARFGSNSSYLQLLRTLFLIAISNFVFPVIFAILQIIFISLKLSYESLASINISGTNIEIIGVLFATSMFRKTHFPRVPLFYLKSNSMIELARD</sequence>
<gene>
    <name evidence="2" type="ORF">K435DRAFT_727853</name>
</gene>
<dbReference type="AlphaFoldDB" id="A0A4S8LNV6"/>
<feature type="transmembrane region" description="Helical" evidence="1">
    <location>
        <begin position="235"/>
        <end position="263"/>
    </location>
</feature>
<name>A0A4S8LNV6_DENBC</name>
<keyword evidence="1" id="KW-1133">Transmembrane helix</keyword>
<dbReference type="OrthoDB" id="2548432at2759"/>
<evidence type="ECO:0000313" key="2">
    <source>
        <dbReference type="EMBL" id="THU90790.1"/>
    </source>
</evidence>
<feature type="transmembrane region" description="Helical" evidence="1">
    <location>
        <begin position="107"/>
        <end position="132"/>
    </location>
</feature>
<reference evidence="2 3" key="1">
    <citation type="journal article" date="2019" name="Nat. Ecol. Evol.">
        <title>Megaphylogeny resolves global patterns of mushroom evolution.</title>
        <authorList>
            <person name="Varga T."/>
            <person name="Krizsan K."/>
            <person name="Foldi C."/>
            <person name="Dima B."/>
            <person name="Sanchez-Garcia M."/>
            <person name="Sanchez-Ramirez S."/>
            <person name="Szollosi G.J."/>
            <person name="Szarkandi J.G."/>
            <person name="Papp V."/>
            <person name="Albert L."/>
            <person name="Andreopoulos W."/>
            <person name="Angelini C."/>
            <person name="Antonin V."/>
            <person name="Barry K.W."/>
            <person name="Bougher N.L."/>
            <person name="Buchanan P."/>
            <person name="Buyck B."/>
            <person name="Bense V."/>
            <person name="Catcheside P."/>
            <person name="Chovatia M."/>
            <person name="Cooper J."/>
            <person name="Damon W."/>
            <person name="Desjardin D."/>
            <person name="Finy P."/>
            <person name="Geml J."/>
            <person name="Haridas S."/>
            <person name="Hughes K."/>
            <person name="Justo A."/>
            <person name="Karasinski D."/>
            <person name="Kautmanova I."/>
            <person name="Kiss B."/>
            <person name="Kocsube S."/>
            <person name="Kotiranta H."/>
            <person name="LaButti K.M."/>
            <person name="Lechner B.E."/>
            <person name="Liimatainen K."/>
            <person name="Lipzen A."/>
            <person name="Lukacs Z."/>
            <person name="Mihaltcheva S."/>
            <person name="Morgado L.N."/>
            <person name="Niskanen T."/>
            <person name="Noordeloos M.E."/>
            <person name="Ohm R.A."/>
            <person name="Ortiz-Santana B."/>
            <person name="Ovrebo C."/>
            <person name="Racz N."/>
            <person name="Riley R."/>
            <person name="Savchenko A."/>
            <person name="Shiryaev A."/>
            <person name="Soop K."/>
            <person name="Spirin V."/>
            <person name="Szebenyi C."/>
            <person name="Tomsovsky M."/>
            <person name="Tulloss R.E."/>
            <person name="Uehling J."/>
            <person name="Grigoriev I.V."/>
            <person name="Vagvolgyi C."/>
            <person name="Papp T."/>
            <person name="Martin F.M."/>
            <person name="Miettinen O."/>
            <person name="Hibbett D.S."/>
            <person name="Nagy L.G."/>
        </authorList>
    </citation>
    <scope>NUCLEOTIDE SEQUENCE [LARGE SCALE GENOMIC DNA]</scope>
    <source>
        <strain evidence="2 3">CBS 962.96</strain>
    </source>
</reference>
<evidence type="ECO:0000313" key="3">
    <source>
        <dbReference type="Proteomes" id="UP000297245"/>
    </source>
</evidence>
<dbReference type="EMBL" id="ML179325">
    <property type="protein sequence ID" value="THU90790.1"/>
    <property type="molecule type" value="Genomic_DNA"/>
</dbReference>
<keyword evidence="1" id="KW-0472">Membrane</keyword>
<keyword evidence="1" id="KW-0812">Transmembrane</keyword>
<organism evidence="2 3">
    <name type="scientific">Dendrothele bispora (strain CBS 962.96)</name>
    <dbReference type="NCBI Taxonomy" id="1314807"/>
    <lineage>
        <taxon>Eukaryota</taxon>
        <taxon>Fungi</taxon>
        <taxon>Dikarya</taxon>
        <taxon>Basidiomycota</taxon>
        <taxon>Agaricomycotina</taxon>
        <taxon>Agaricomycetes</taxon>
        <taxon>Agaricomycetidae</taxon>
        <taxon>Agaricales</taxon>
        <taxon>Agaricales incertae sedis</taxon>
        <taxon>Dendrothele</taxon>
    </lineage>
</organism>
<dbReference type="Proteomes" id="UP000297245">
    <property type="component" value="Unassembled WGS sequence"/>
</dbReference>
<evidence type="ECO:0000256" key="1">
    <source>
        <dbReference type="SAM" id="Phobius"/>
    </source>
</evidence>